<name>A0ABV8R1M9_9MICC</name>
<feature type="transmembrane region" description="Helical" evidence="6">
    <location>
        <begin position="382"/>
        <end position="407"/>
    </location>
</feature>
<feature type="transmembrane region" description="Helical" evidence="6">
    <location>
        <begin position="323"/>
        <end position="342"/>
    </location>
</feature>
<gene>
    <name evidence="8" type="ORF">ACFOW9_10690</name>
</gene>
<dbReference type="RefSeq" id="WP_230066896.1">
    <property type="nucleotide sequence ID" value="NZ_BAABLL010000008.1"/>
</dbReference>
<feature type="domain" description="Major facilitator superfamily (MFS) profile" evidence="7">
    <location>
        <begin position="257"/>
        <end position="447"/>
    </location>
</feature>
<feature type="transmembrane region" description="Helical" evidence="6">
    <location>
        <begin position="203"/>
        <end position="223"/>
    </location>
</feature>
<keyword evidence="3 6" id="KW-0812">Transmembrane</keyword>
<dbReference type="PROSITE" id="PS50850">
    <property type="entry name" value="MFS"/>
    <property type="match status" value="1"/>
</dbReference>
<feature type="transmembrane region" description="Helical" evidence="6">
    <location>
        <begin position="123"/>
        <end position="142"/>
    </location>
</feature>
<evidence type="ECO:0000313" key="8">
    <source>
        <dbReference type="EMBL" id="MFC4266066.1"/>
    </source>
</evidence>
<keyword evidence="2" id="KW-0813">Transport</keyword>
<dbReference type="Pfam" id="PF11700">
    <property type="entry name" value="ATG22"/>
    <property type="match status" value="1"/>
</dbReference>
<dbReference type="PANTHER" id="PTHR23519:SF1">
    <property type="entry name" value="AUTOPHAGY-RELATED PROTEIN 22"/>
    <property type="match status" value="1"/>
</dbReference>
<dbReference type="InterPro" id="IPR050495">
    <property type="entry name" value="ATG22/LtaA_families"/>
</dbReference>
<proteinExistence type="predicted"/>
<evidence type="ECO:0000256" key="6">
    <source>
        <dbReference type="SAM" id="Phobius"/>
    </source>
</evidence>
<keyword evidence="4 6" id="KW-1133">Transmembrane helix</keyword>
<dbReference type="InterPro" id="IPR020846">
    <property type="entry name" value="MFS_dom"/>
</dbReference>
<feature type="transmembrane region" description="Helical" evidence="6">
    <location>
        <begin position="348"/>
        <end position="370"/>
    </location>
</feature>
<feature type="transmembrane region" description="Helical" evidence="6">
    <location>
        <begin position="413"/>
        <end position="432"/>
    </location>
</feature>
<dbReference type="EMBL" id="JBHSCQ010000017">
    <property type="protein sequence ID" value="MFC4266066.1"/>
    <property type="molecule type" value="Genomic_DNA"/>
</dbReference>
<evidence type="ECO:0000256" key="5">
    <source>
        <dbReference type="ARBA" id="ARBA00023136"/>
    </source>
</evidence>
<dbReference type="InterPro" id="IPR036259">
    <property type="entry name" value="MFS_trans_sf"/>
</dbReference>
<feature type="transmembrane region" description="Helical" evidence="6">
    <location>
        <begin position="295"/>
        <end position="316"/>
    </location>
</feature>
<comment type="caution">
    <text evidence="8">The sequence shown here is derived from an EMBL/GenBank/DDBJ whole genome shotgun (WGS) entry which is preliminary data.</text>
</comment>
<feature type="transmembrane region" description="Helical" evidence="6">
    <location>
        <begin position="271"/>
        <end position="289"/>
    </location>
</feature>
<evidence type="ECO:0000256" key="3">
    <source>
        <dbReference type="ARBA" id="ARBA00022692"/>
    </source>
</evidence>
<accession>A0ABV8R1M9</accession>
<protein>
    <submittedName>
        <fullName evidence="8">MFS transporter</fullName>
    </submittedName>
</protein>
<sequence>MTEYPPAAAYISPGDSKSPGTLAQIIAWSAWDWGGAAFNAVMTTFIFTALYLTGDDFGGADHATTVLAFAMSISGLVIALLAPVAGQRSDHSGRRKLWLGVNTLIVAVLTGACFFVQPHESYLLFGAMLIAAGHVFFEIAGVNYNAMLLQISNKHTIGKISGFGWAAGYLGGIVALLIVYFALIKPDVGIFGITSADGMTYRAVAVFSALWIIAFSIPVLLAIPETKPDPAKAKIGFFASYGELFRTVVHLGRTSPHTLYFLISSAIFRDGLAAIFTFGAVLAVGSFGFKTGDVLIFAIAGNVVAAVGALSAGFFDDKFGPKAVIVTSLCGLLASGGALLFLDGKNAFWIFGLTLCLFVGPAQSSARTFMGRLAPEGQEGELFGLYATTGRAVSFLAPQLFALSIIIFGAQRWGIIGILVVLALGLALLIPVKAPPHGAERIERAEA</sequence>
<reference evidence="9" key="1">
    <citation type="journal article" date="2019" name="Int. J. Syst. Evol. Microbiol.">
        <title>The Global Catalogue of Microorganisms (GCM) 10K type strain sequencing project: providing services to taxonomists for standard genome sequencing and annotation.</title>
        <authorList>
            <consortium name="The Broad Institute Genomics Platform"/>
            <consortium name="The Broad Institute Genome Sequencing Center for Infectious Disease"/>
            <person name="Wu L."/>
            <person name="Ma J."/>
        </authorList>
    </citation>
    <scope>NUCLEOTIDE SEQUENCE [LARGE SCALE GENOMIC DNA]</scope>
    <source>
        <strain evidence="9">CGMCC 1.10698</strain>
    </source>
</reference>
<keyword evidence="9" id="KW-1185">Reference proteome</keyword>
<comment type="subcellular location">
    <subcellularLocation>
        <location evidence="1">Cell membrane</location>
        <topology evidence="1">Multi-pass membrane protein</topology>
    </subcellularLocation>
</comment>
<evidence type="ECO:0000259" key="7">
    <source>
        <dbReference type="PROSITE" id="PS50850"/>
    </source>
</evidence>
<dbReference type="SUPFAM" id="SSF103473">
    <property type="entry name" value="MFS general substrate transporter"/>
    <property type="match status" value="1"/>
</dbReference>
<organism evidence="8 9">
    <name type="scientific">Arthrobacter cryoconiti</name>
    <dbReference type="NCBI Taxonomy" id="748907"/>
    <lineage>
        <taxon>Bacteria</taxon>
        <taxon>Bacillati</taxon>
        <taxon>Actinomycetota</taxon>
        <taxon>Actinomycetes</taxon>
        <taxon>Micrococcales</taxon>
        <taxon>Micrococcaceae</taxon>
        <taxon>Arthrobacter</taxon>
    </lineage>
</organism>
<dbReference type="Gene3D" id="1.20.1250.20">
    <property type="entry name" value="MFS general substrate transporter like domains"/>
    <property type="match status" value="1"/>
</dbReference>
<feature type="transmembrane region" description="Helical" evidence="6">
    <location>
        <begin position="163"/>
        <end position="183"/>
    </location>
</feature>
<evidence type="ECO:0000313" key="9">
    <source>
        <dbReference type="Proteomes" id="UP001595773"/>
    </source>
</evidence>
<keyword evidence="5 6" id="KW-0472">Membrane</keyword>
<dbReference type="Proteomes" id="UP001595773">
    <property type="component" value="Unassembled WGS sequence"/>
</dbReference>
<dbReference type="PANTHER" id="PTHR23519">
    <property type="entry name" value="AUTOPHAGY-RELATED PROTEIN 22"/>
    <property type="match status" value="1"/>
</dbReference>
<evidence type="ECO:0000256" key="1">
    <source>
        <dbReference type="ARBA" id="ARBA00004651"/>
    </source>
</evidence>
<feature type="transmembrane region" description="Helical" evidence="6">
    <location>
        <begin position="66"/>
        <end position="85"/>
    </location>
</feature>
<dbReference type="InterPro" id="IPR024671">
    <property type="entry name" value="Atg22-like"/>
</dbReference>
<evidence type="ECO:0000256" key="2">
    <source>
        <dbReference type="ARBA" id="ARBA00022448"/>
    </source>
</evidence>
<evidence type="ECO:0000256" key="4">
    <source>
        <dbReference type="ARBA" id="ARBA00022989"/>
    </source>
</evidence>
<feature type="transmembrane region" description="Helical" evidence="6">
    <location>
        <begin position="36"/>
        <end position="54"/>
    </location>
</feature>
<feature type="transmembrane region" description="Helical" evidence="6">
    <location>
        <begin position="97"/>
        <end position="117"/>
    </location>
</feature>